<keyword evidence="2" id="KW-1185">Reference proteome</keyword>
<reference evidence="1 2" key="1">
    <citation type="submission" date="2023-06" db="EMBL/GenBank/DDBJ databases">
        <authorList>
            <person name="Ham H."/>
            <person name="Park D.S."/>
        </authorList>
    </citation>
    <scope>NUCLEOTIDE SEQUENCE [LARGE SCALE GENOMIC DNA]</scope>
    <source>
        <strain evidence="1 2">KACC 17005</strain>
    </source>
</reference>
<dbReference type="RefSeq" id="WP_011793721.1">
    <property type="nucleotide sequence ID" value="NZ_CP023687.1"/>
</dbReference>
<evidence type="ECO:0000313" key="1">
    <source>
        <dbReference type="EMBL" id="WIY48501.1"/>
    </source>
</evidence>
<accession>A0ABY9ANI2</accession>
<gene>
    <name evidence="1" type="ORF">QRO08_22210</name>
</gene>
<proteinExistence type="predicted"/>
<protein>
    <submittedName>
        <fullName evidence="1">Uncharacterized protein</fullName>
    </submittedName>
</protein>
<name>A0ABY9ANI2_PARCI</name>
<organism evidence="1 2">
    <name type="scientific">Paracidovorax citrulli</name>
    <name type="common">Acidovorax citrulli</name>
    <dbReference type="NCBI Taxonomy" id="80869"/>
    <lineage>
        <taxon>Bacteria</taxon>
        <taxon>Pseudomonadati</taxon>
        <taxon>Pseudomonadota</taxon>
        <taxon>Betaproteobacteria</taxon>
        <taxon>Burkholderiales</taxon>
        <taxon>Comamonadaceae</taxon>
        <taxon>Paracidovorax</taxon>
    </lineage>
</organism>
<dbReference type="EMBL" id="CP127363">
    <property type="protein sequence ID" value="WIY48501.1"/>
    <property type="molecule type" value="Genomic_DNA"/>
</dbReference>
<evidence type="ECO:0000313" key="2">
    <source>
        <dbReference type="Proteomes" id="UP001242732"/>
    </source>
</evidence>
<dbReference type="Proteomes" id="UP001242732">
    <property type="component" value="Chromosome"/>
</dbReference>
<sequence>MDPILSTLPRPLLAFVEGQLSNDETSTDEELQEHFVAHGLTEDQARQAVTYRAQYLSNIYLDGFTPITAADDVLRFNPDSRQFEPV</sequence>